<reference evidence="2 3" key="1">
    <citation type="journal article" date="2018" name="MBio">
        <title>Comparative Genomics Reveals the Core Gene Toolbox for the Fungus-Insect Symbiosis.</title>
        <authorList>
            <person name="Wang Y."/>
            <person name="Stata M."/>
            <person name="Wang W."/>
            <person name="Stajich J.E."/>
            <person name="White M.M."/>
            <person name="Moncalvo J.M."/>
        </authorList>
    </citation>
    <scope>NUCLEOTIDE SEQUENCE [LARGE SCALE GENOMIC DNA]</scope>
    <source>
        <strain evidence="2 3">SC-DP-2</strain>
    </source>
</reference>
<dbReference type="Proteomes" id="UP000245609">
    <property type="component" value="Unassembled WGS sequence"/>
</dbReference>
<dbReference type="AlphaFoldDB" id="A0A2T9ZFX5"/>
<keyword evidence="3" id="KW-1185">Reference proteome</keyword>
<dbReference type="OrthoDB" id="1099063at2759"/>
<evidence type="ECO:0000313" key="3">
    <source>
        <dbReference type="Proteomes" id="UP000245609"/>
    </source>
</evidence>
<sequence>MMRRIVNCSRIPSISRDNCIQQRNLVSINKTTLTKTNFQKTKTIFQYQDNLIKLPISTRNYIKDADNCGLKFDISRLNFSEKDSSEDNRNAERILRIGKNTDTLINELESYFEKGLTQTDIYDRDIILKEQTHSSIHIKGRSRYTMFSSFLRQCLYAYFSHPVLYINKIRQGSHFNAANSKQPLQNSPKGSIPQWEGPHFPTNNISEDQIPIFDDSDIIIYWTFEGLNRFLSFFFISKVSTFNGISLYQFNDKGDISHHIVLRIYPSPKPRFLSAFRNRWNSMFYPDSPSLVSNKNH</sequence>
<dbReference type="PANTHER" id="PTHR31094">
    <property type="entry name" value="RIKEN CDNA 2310061I04 GENE"/>
    <property type="match status" value="1"/>
</dbReference>
<dbReference type="InterPro" id="IPR018790">
    <property type="entry name" value="DUF2358"/>
</dbReference>
<dbReference type="STRING" id="133381.A0A2T9ZFX5"/>
<evidence type="ECO:0000313" key="2">
    <source>
        <dbReference type="EMBL" id="PVV03496.1"/>
    </source>
</evidence>
<dbReference type="EMBL" id="MBFS01000226">
    <property type="protein sequence ID" value="PVV03496.1"/>
    <property type="molecule type" value="Genomic_DNA"/>
</dbReference>
<accession>A0A2T9ZFX5</accession>
<organism evidence="2 3">
    <name type="scientific">Smittium megazygosporum</name>
    <dbReference type="NCBI Taxonomy" id="133381"/>
    <lineage>
        <taxon>Eukaryota</taxon>
        <taxon>Fungi</taxon>
        <taxon>Fungi incertae sedis</taxon>
        <taxon>Zoopagomycota</taxon>
        <taxon>Kickxellomycotina</taxon>
        <taxon>Harpellomycetes</taxon>
        <taxon>Harpellales</taxon>
        <taxon>Legeriomycetaceae</taxon>
        <taxon>Smittium</taxon>
    </lineage>
</organism>
<gene>
    <name evidence="2" type="ORF">BB560_002009</name>
</gene>
<dbReference type="PANTHER" id="PTHR31094:SF2">
    <property type="entry name" value="RIKEN CDNA 2310061I04 GENE"/>
    <property type="match status" value="1"/>
</dbReference>
<protein>
    <submittedName>
        <fullName evidence="2">Uncharacterized protein</fullName>
    </submittedName>
</protein>
<feature type="compositionally biased region" description="Polar residues" evidence="1">
    <location>
        <begin position="178"/>
        <end position="189"/>
    </location>
</feature>
<evidence type="ECO:0000256" key="1">
    <source>
        <dbReference type="SAM" id="MobiDB-lite"/>
    </source>
</evidence>
<feature type="region of interest" description="Disordered" evidence="1">
    <location>
        <begin position="178"/>
        <end position="198"/>
    </location>
</feature>
<name>A0A2T9ZFX5_9FUNG</name>
<proteinExistence type="predicted"/>
<comment type="caution">
    <text evidence="2">The sequence shown here is derived from an EMBL/GenBank/DDBJ whole genome shotgun (WGS) entry which is preliminary data.</text>
</comment>